<sequence length="63" mass="7035">MAVDTKIDLLSERALLMRIFLQKSQTITDNVVSILGSFDSRLSALESAMRPTQVLAGLFRRLP</sequence>
<dbReference type="EMBL" id="QGKY02000164">
    <property type="protein sequence ID" value="KAF2594348.1"/>
    <property type="molecule type" value="Genomic_DNA"/>
</dbReference>
<protein>
    <submittedName>
        <fullName evidence="1">Uncharacterized protein</fullName>
    </submittedName>
</protein>
<proteinExistence type="predicted"/>
<organism evidence="1">
    <name type="scientific">Brassica cretica</name>
    <name type="common">Mustard</name>
    <dbReference type="NCBI Taxonomy" id="69181"/>
    <lineage>
        <taxon>Eukaryota</taxon>
        <taxon>Viridiplantae</taxon>
        <taxon>Streptophyta</taxon>
        <taxon>Embryophyta</taxon>
        <taxon>Tracheophyta</taxon>
        <taxon>Spermatophyta</taxon>
        <taxon>Magnoliopsida</taxon>
        <taxon>eudicotyledons</taxon>
        <taxon>Gunneridae</taxon>
        <taxon>Pentapetalae</taxon>
        <taxon>rosids</taxon>
        <taxon>malvids</taxon>
        <taxon>Brassicales</taxon>
        <taxon>Brassicaceae</taxon>
        <taxon>Brassiceae</taxon>
        <taxon>Brassica</taxon>
    </lineage>
</organism>
<name>A0A8S9KL97_BRACR</name>
<dbReference type="AlphaFoldDB" id="A0A8S9KL97"/>
<evidence type="ECO:0000313" key="1">
    <source>
        <dbReference type="EMBL" id="KAF2594348.1"/>
    </source>
</evidence>
<accession>A0A8S9KL97</accession>
<reference evidence="1" key="1">
    <citation type="submission" date="2019-12" db="EMBL/GenBank/DDBJ databases">
        <title>Genome sequencing and annotation of Brassica cretica.</title>
        <authorList>
            <person name="Studholme D.J."/>
            <person name="Sarris P.F."/>
        </authorList>
    </citation>
    <scope>NUCLEOTIDE SEQUENCE</scope>
    <source>
        <strain evidence="1">PFS-102/07</strain>
        <tissue evidence="1">Leaf</tissue>
    </source>
</reference>
<comment type="caution">
    <text evidence="1">The sequence shown here is derived from an EMBL/GenBank/DDBJ whole genome shotgun (WGS) entry which is preliminary data.</text>
</comment>
<gene>
    <name evidence="1" type="ORF">F2Q70_00043447</name>
</gene>